<dbReference type="RefSeq" id="WP_146521630.1">
    <property type="nucleotide sequence ID" value="NZ_CP151726.1"/>
</dbReference>
<reference evidence="4 5" key="1">
    <citation type="submission" date="2019-02" db="EMBL/GenBank/DDBJ databases">
        <title>Deep-cultivation of Planctomycetes and their phenomic and genomic characterization uncovers novel biology.</title>
        <authorList>
            <person name="Wiegand S."/>
            <person name="Jogler M."/>
            <person name="Boedeker C."/>
            <person name="Pinto D."/>
            <person name="Vollmers J."/>
            <person name="Rivas-Marin E."/>
            <person name="Kohn T."/>
            <person name="Peeters S.H."/>
            <person name="Heuer A."/>
            <person name="Rast P."/>
            <person name="Oberbeckmann S."/>
            <person name="Bunk B."/>
            <person name="Jeske O."/>
            <person name="Meyerdierks A."/>
            <person name="Storesund J.E."/>
            <person name="Kallscheuer N."/>
            <person name="Luecker S."/>
            <person name="Lage O.M."/>
            <person name="Pohl T."/>
            <person name="Merkel B.J."/>
            <person name="Hornburger P."/>
            <person name="Mueller R.-W."/>
            <person name="Bruemmer F."/>
            <person name="Labrenz M."/>
            <person name="Spormann A.M."/>
            <person name="Op Den Camp H."/>
            <person name="Overmann J."/>
            <person name="Amann R."/>
            <person name="Jetten M.S.M."/>
            <person name="Mascher T."/>
            <person name="Medema M.H."/>
            <person name="Devos D.P."/>
            <person name="Kaster A.-K."/>
            <person name="Ovreas L."/>
            <person name="Rohde M."/>
            <person name="Galperin M.Y."/>
            <person name="Jogler C."/>
        </authorList>
    </citation>
    <scope>NUCLEOTIDE SEQUENCE [LARGE SCALE GENOMIC DNA]</scope>
    <source>
        <strain evidence="4 5">Pla52n</strain>
    </source>
</reference>
<keyword evidence="1" id="KW-0472">Membrane</keyword>
<evidence type="ECO:0000313" key="5">
    <source>
        <dbReference type="Proteomes" id="UP000320176"/>
    </source>
</evidence>
<accession>A0A5C6AMB2</accession>
<feature type="transmembrane region" description="Helical" evidence="1">
    <location>
        <begin position="167"/>
        <end position="188"/>
    </location>
</feature>
<protein>
    <submittedName>
        <fullName evidence="4">Regulatory protein BlaR1</fullName>
    </submittedName>
</protein>
<feature type="transmembrane region" description="Helical" evidence="1">
    <location>
        <begin position="44"/>
        <end position="63"/>
    </location>
</feature>
<feature type="transmembrane region" description="Helical" evidence="1">
    <location>
        <begin position="12"/>
        <end position="32"/>
    </location>
</feature>
<sequence length="1645" mass="181837">MFDFLYENQAYAWWIAKLSLVLFTVPLFAFLLRNINPRWRVWAYRVVAIAIIALTLATLFPPINQLSLAWMEPDRDTPNTVESVDRNLTSVADAANEVESVKPQRRAPASTRSMYDLPAFDEKGFTLHESPSAEEGLGNDVVSAGSDALENQPVINERPGVLALPSIGWIVFSLWILGLFIESFRWILGVSRARRLIRVSRPADAETIALMRDLCEQLGVRLPRLLTTELVDSPCVVGTIRPTILLRETHESPDLRFELAHELGHIAGADLSWDAVMRLLRCVFWPHPLVWFLRSSHRIACEMVCDLAVADAFQDREGYSRTLARAALTVSHRRSVAADGFAMARTPNVMKRLRMIGSGIHAKPLGKAYGLLAFAILMIAVFVGLTGIAIVPRIIAQEPNHANLSINVRVVSTSDQPLSDARVEMTLSHNAMTRTIIAITNGDGLAEFSIERPATKYSVLGAVYCNDHVPEAIPRVEYAPDQQPQQMVVRLARGALVGGTVQDEQGKPIADAKISILKIQPGSSFIQTFFNERSAADGTWLIDAAPDDARISIRHDDFIDQTFAVTPGTEGEYILERGRTIRGIVRNKKGEAVAGATVGFQAKGRGSIPHVLTDEEGRFHQNALPNQAITVYAFDAEHVKQKQFVELTQHDQEVEFKLLPGRRVAIHTSDQRGNPIVGAWVRVHENAVLGGTLWTGATDNAGVFRWSGAGSDPLQVSIGANGFRSTEMIAEPEVPLTVTLNEVAHLKATVTDEQTGKPIDQFTAKIVDANLHDDVVRRSDAMVIARRGRLEFELRFEIEKPVLVVESAGYQTWRQPFDPNELQHSFDIKLARVVAEPTNTIRARLLDPNGKLAAGAKVVLIDPSTADPFNALSRGGRTVGGFETLETRTDNRGRLEFITKTPLPANATLGIEHDSGYAQVLVADLPKEKIIRLRPWAQLKVSVLANGKPVSGAEVSLSHEWRAYAPSSLLQSNRRQQTNENGEATFNRVVPGSVSIKISNDGKRSHQAGFVSTERSFEIKDGFNELVVKESGIRLVGRVILGPDPQGLRQPTFDAPGMLQSDSGLTQFKANDDGSFIVEHLPAGTYSIRLPVMAKVPKGHSGNGRVIDTINQTFELKNDDAPQREMQFNLSWNRIPTTGDDALPFVSLTPDGKVISSKEYSGKWLLLDFFPSQSELYQQQLTRLRAMHAHWNSKGVAFLSVAILGHVSGDIVGNWSSLDWPIVGSQFTKDRILSDYEAGTAPTRLLINPQGKIVYRGSDLDELNKVLTSLVTDASTASGIDFSSGPLNGAESVPSQEAFQGDADAMMARIESQTKPQDPHPRQARQMAYSLSFYRKDGSLLRSISLTDFTTPRFSSGHKIAMDHDRQMVFVVASDAVLAFNRRAELQFRTPLPHVEHLAINQRTGDLWCASGFQTTGVTVILDKNGNERRRIPYAAKRMDYSERDDAMFVWHDKPFTPNATLVKLNAEGTELSHRLITPVPFRIEGLVFDKNGNVWFVVADIPDQGAGLRFSLCRCDDRGIHRLRTMKYSNDPSKPPKEQMVGLQFVGDSLWLEMIQFPDTPDQKPRTRIELVASDGGIVREFESNTQGGLLQSGESMFSISGVAFQELDLDGNVIRSIPLQPPGPTDLQGMSLWSARPIVVFDD</sequence>
<organism evidence="4 5">
    <name type="scientific">Stieleria varia</name>
    <dbReference type="NCBI Taxonomy" id="2528005"/>
    <lineage>
        <taxon>Bacteria</taxon>
        <taxon>Pseudomonadati</taxon>
        <taxon>Planctomycetota</taxon>
        <taxon>Planctomycetia</taxon>
        <taxon>Pirellulales</taxon>
        <taxon>Pirellulaceae</taxon>
        <taxon>Stieleria</taxon>
    </lineage>
</organism>
<dbReference type="Gene3D" id="2.60.40.1120">
    <property type="entry name" value="Carboxypeptidase-like, regulatory domain"/>
    <property type="match status" value="1"/>
</dbReference>
<dbReference type="InterPro" id="IPR036249">
    <property type="entry name" value="Thioredoxin-like_sf"/>
</dbReference>
<evidence type="ECO:0000256" key="1">
    <source>
        <dbReference type="SAM" id="Phobius"/>
    </source>
</evidence>
<dbReference type="EMBL" id="SJPN01000005">
    <property type="protein sequence ID" value="TWU01155.1"/>
    <property type="molecule type" value="Genomic_DNA"/>
</dbReference>
<keyword evidence="1" id="KW-0812">Transmembrane</keyword>
<dbReference type="InterPro" id="IPR008969">
    <property type="entry name" value="CarboxyPept-like_regulatory"/>
</dbReference>
<dbReference type="OrthoDB" id="279966at2"/>
<dbReference type="Proteomes" id="UP000320176">
    <property type="component" value="Unassembled WGS sequence"/>
</dbReference>
<dbReference type="SUPFAM" id="SSF49464">
    <property type="entry name" value="Carboxypeptidase regulatory domain-like"/>
    <property type="match status" value="2"/>
</dbReference>
<evidence type="ECO:0000259" key="3">
    <source>
        <dbReference type="Pfam" id="PF05569"/>
    </source>
</evidence>
<dbReference type="PANTHER" id="PTHR34978:SF3">
    <property type="entry name" value="SLR0241 PROTEIN"/>
    <property type="match status" value="1"/>
</dbReference>
<feature type="domain" description="Alkyl hydroperoxide reductase subunit C/ Thiol specific antioxidant" evidence="2">
    <location>
        <begin position="1139"/>
        <end position="1255"/>
    </location>
</feature>
<dbReference type="Pfam" id="PF05569">
    <property type="entry name" value="Peptidase_M56"/>
    <property type="match status" value="1"/>
</dbReference>
<dbReference type="InterPro" id="IPR052173">
    <property type="entry name" value="Beta-lactam_resp_regulator"/>
</dbReference>
<keyword evidence="5" id="KW-1185">Reference proteome</keyword>
<comment type="caution">
    <text evidence="4">The sequence shown here is derived from an EMBL/GenBank/DDBJ whole genome shotgun (WGS) entry which is preliminary data.</text>
</comment>
<evidence type="ECO:0000259" key="2">
    <source>
        <dbReference type="Pfam" id="PF00578"/>
    </source>
</evidence>
<dbReference type="SUPFAM" id="SSF63825">
    <property type="entry name" value="YWTD domain"/>
    <property type="match status" value="1"/>
</dbReference>
<dbReference type="Gene3D" id="3.40.30.10">
    <property type="entry name" value="Glutaredoxin"/>
    <property type="match status" value="1"/>
</dbReference>
<dbReference type="Pfam" id="PF00578">
    <property type="entry name" value="AhpC-TSA"/>
    <property type="match status" value="1"/>
</dbReference>
<gene>
    <name evidence="4" type="primary">blaR1_7</name>
    <name evidence="4" type="ORF">Pla52n_45270</name>
</gene>
<keyword evidence="1" id="KW-1133">Transmembrane helix</keyword>
<dbReference type="GO" id="GO:0016209">
    <property type="term" value="F:antioxidant activity"/>
    <property type="evidence" value="ECO:0007669"/>
    <property type="project" value="InterPro"/>
</dbReference>
<proteinExistence type="predicted"/>
<feature type="transmembrane region" description="Helical" evidence="1">
    <location>
        <begin position="368"/>
        <end position="391"/>
    </location>
</feature>
<dbReference type="InterPro" id="IPR008756">
    <property type="entry name" value="Peptidase_M56"/>
</dbReference>
<dbReference type="SUPFAM" id="SSF52833">
    <property type="entry name" value="Thioredoxin-like"/>
    <property type="match status" value="1"/>
</dbReference>
<dbReference type="InterPro" id="IPR000866">
    <property type="entry name" value="AhpC/TSA"/>
</dbReference>
<dbReference type="GO" id="GO:0016491">
    <property type="term" value="F:oxidoreductase activity"/>
    <property type="evidence" value="ECO:0007669"/>
    <property type="project" value="InterPro"/>
</dbReference>
<dbReference type="CDD" id="cd07341">
    <property type="entry name" value="M56_BlaR1_MecR1_like"/>
    <property type="match status" value="1"/>
</dbReference>
<evidence type="ECO:0000313" key="4">
    <source>
        <dbReference type="EMBL" id="TWU01155.1"/>
    </source>
</evidence>
<name>A0A5C6AMB2_9BACT</name>
<feature type="domain" description="Peptidase M56" evidence="3">
    <location>
        <begin position="164"/>
        <end position="356"/>
    </location>
</feature>
<dbReference type="PANTHER" id="PTHR34978">
    <property type="entry name" value="POSSIBLE SENSOR-TRANSDUCER PROTEIN BLAR"/>
    <property type="match status" value="1"/>
</dbReference>